<gene>
    <name evidence="1" type="ORF">METZ01_LOCUS414919</name>
</gene>
<name>A0A382WUI7_9ZZZZ</name>
<feature type="non-terminal residue" evidence="1">
    <location>
        <position position="275"/>
    </location>
</feature>
<feature type="non-terminal residue" evidence="1">
    <location>
        <position position="1"/>
    </location>
</feature>
<organism evidence="1">
    <name type="scientific">marine metagenome</name>
    <dbReference type="NCBI Taxonomy" id="408172"/>
    <lineage>
        <taxon>unclassified sequences</taxon>
        <taxon>metagenomes</taxon>
        <taxon>ecological metagenomes</taxon>
    </lineage>
</organism>
<accession>A0A382WUI7</accession>
<dbReference type="EMBL" id="UINC01162352">
    <property type="protein sequence ID" value="SVD62065.1"/>
    <property type="molecule type" value="Genomic_DNA"/>
</dbReference>
<evidence type="ECO:0000313" key="1">
    <source>
        <dbReference type="EMBL" id="SVD62065.1"/>
    </source>
</evidence>
<reference evidence="1" key="1">
    <citation type="submission" date="2018-05" db="EMBL/GenBank/DDBJ databases">
        <authorList>
            <person name="Lanie J.A."/>
            <person name="Ng W.-L."/>
            <person name="Kazmierczak K.M."/>
            <person name="Andrzejewski T.M."/>
            <person name="Davidsen T.M."/>
            <person name="Wayne K.J."/>
            <person name="Tettelin H."/>
            <person name="Glass J.I."/>
            <person name="Rusch D."/>
            <person name="Podicherti R."/>
            <person name="Tsui H.-C.T."/>
            <person name="Winkler M.E."/>
        </authorList>
    </citation>
    <scope>NUCLEOTIDE SEQUENCE</scope>
</reference>
<dbReference type="AlphaFoldDB" id="A0A382WUI7"/>
<proteinExistence type="predicted"/>
<sequence length="275" mass="30255">QITPIPLQLIHRGDSTKSMSVELEVLTNLGNSWLIESDSPAGYELQSGGTILNPTVTLTEPDDLTGTPNKLEIRAVAKADVDGVISFVHQDILVLNIERIGVYQPPVASIWSDDHKIPIANSSRVDAIDSTIPRFVEHDEFNPFILEIFNTGFDADSFRIDILKRSKSLFQLHDNLTGQRILEDEGDGTFHTSLLERHATQVFILGIKPSLDREDSDIGEIQIEVSSAGNASFNSDVTFTIQRTYGIQAEVSQDCDGTPMGHMKVSLCAPGQDRP</sequence>
<protein>
    <submittedName>
        <fullName evidence="1">Uncharacterized protein</fullName>
    </submittedName>
</protein>